<dbReference type="Gene3D" id="3.30.429.10">
    <property type="entry name" value="Macrophage Migration Inhibitory Factor"/>
    <property type="match status" value="1"/>
</dbReference>
<evidence type="ECO:0000259" key="1">
    <source>
        <dbReference type="Pfam" id="PF14832"/>
    </source>
</evidence>
<feature type="domain" description="Tautomerase cis-CaaD-like" evidence="1">
    <location>
        <begin position="58"/>
        <end position="187"/>
    </location>
</feature>
<evidence type="ECO:0000313" key="2">
    <source>
        <dbReference type="EMBL" id="TLH64053.1"/>
    </source>
</evidence>
<proteinExistence type="predicted"/>
<dbReference type="SUPFAM" id="SSF55331">
    <property type="entry name" value="Tautomerase/MIF"/>
    <property type="match status" value="1"/>
</dbReference>
<dbReference type="InterPro" id="IPR014347">
    <property type="entry name" value="Tautomerase/MIF_sf"/>
</dbReference>
<dbReference type="Pfam" id="PF14832">
    <property type="entry name" value="Tautomerase_3"/>
    <property type="match status" value="1"/>
</dbReference>
<dbReference type="AlphaFoldDB" id="A0AA94RA21"/>
<reference evidence="2 3" key="1">
    <citation type="submission" date="2018-01" db="EMBL/GenBank/DDBJ databases">
        <title>Comparative genomics of Mycobacterium mucogenicum and Mycobacterium neoaurum clade members emphasizing tRNA and non-coding RNA.</title>
        <authorList>
            <person name="Behra P.R.K."/>
            <person name="Pettersson B.M.F."/>
            <person name="Das S."/>
            <person name="Dasgupta S."/>
            <person name="Kirsebom L.A."/>
        </authorList>
    </citation>
    <scope>NUCLEOTIDE SEQUENCE [LARGE SCALE GENOMIC DNA]</scope>
    <source>
        <strain evidence="2 3">DSM 45104</strain>
    </source>
</reference>
<accession>A0AA94RA21</accession>
<protein>
    <submittedName>
        <fullName evidence="2">Cis-3-chloroacrylic acid dehalogenase</fullName>
    </submittedName>
</protein>
<dbReference type="Proteomes" id="UP000309984">
    <property type="component" value="Unassembled WGS sequence"/>
</dbReference>
<comment type="caution">
    <text evidence="2">The sequence shown here is derived from an EMBL/GenBank/DDBJ whole genome shotgun (WGS) entry which is preliminary data.</text>
</comment>
<keyword evidence="3" id="KW-1185">Reference proteome</keyword>
<organism evidence="2 3">
    <name type="scientific">Mycolicibacterium phocaicum</name>
    <dbReference type="NCBI Taxonomy" id="319706"/>
    <lineage>
        <taxon>Bacteria</taxon>
        <taxon>Bacillati</taxon>
        <taxon>Actinomycetota</taxon>
        <taxon>Actinomycetes</taxon>
        <taxon>Mycobacteriales</taxon>
        <taxon>Mycobacteriaceae</taxon>
        <taxon>Mycolicibacterium</taxon>
    </lineage>
</organism>
<dbReference type="EMBL" id="POTM01000051">
    <property type="protein sequence ID" value="TLH64053.1"/>
    <property type="molecule type" value="Genomic_DNA"/>
</dbReference>
<dbReference type="InterPro" id="IPR028116">
    <property type="entry name" value="Cis-CaaD-like"/>
</dbReference>
<name>A0AA94RA21_9MYCO</name>
<gene>
    <name evidence="2" type="ORF">C1S79_20705</name>
</gene>
<evidence type="ECO:0000313" key="3">
    <source>
        <dbReference type="Proteomes" id="UP000309984"/>
    </source>
</evidence>
<sequence>MARRPSRPSSHQRRYHLRSFLKLSNLSSGSELSVPPEGRAAPRTLQALTTTQRNENDMPLYQVVADKDLLTDDLRRRIAGEITRIHVTNTGAPAVFVNVLFQDSPAGHLFTAGEPSRTTIIVGNIRAGRDLAVRQAMLRDLAEMWTAQTGQSGGELLMAIQEVDPRASMEAGLIMPAPGEEDSWFAEHEDRLRELGLTAP</sequence>